<feature type="region of interest" description="Disordered" evidence="2">
    <location>
        <begin position="344"/>
        <end position="456"/>
    </location>
</feature>
<feature type="coiled-coil region" evidence="1">
    <location>
        <begin position="273"/>
        <end position="335"/>
    </location>
</feature>
<sequence>MLRDPEHPSTTATPAGIDNPELSSTAVSPAGNEEDCQPYNGNQPAHQNTPVTLLAQSSDALPPLPPKQYPSHPSHRRANTEIIPQQAPLPSRKLFPDQSKTFEDLDSSTNYSNTSVENTARRRLEEGAKRLSGWFQGKSESVNLGVVYQPGEQDSVATDDMERRAGRDYYGSSSAPTALSNRAQKRMTAPSPLKQVTSSNPFSFFGLKRQGDSRLELPEPAQDEFLNLDINAALFPPGFSNLEGREAFDALRHNADTVLRRLQAAYKQRTFALHEALADKNEKQEELEVTRTRIGNLKVQLDGMAEKVIQQEKAIKAMAEELEHERQLRRREEEARLRSVMLVRSSDDDSTSDLGAELQTPKRSLKRASNGTFTSDSGFDSGDESLAESVFSRREGLESPASTVAPSPNISQITLSTPTPTAPVQPNQKELKPAPTPALAPTPTLAPAPTPARPSTYDRVLKGLTPKSIANSWTNSSKCNICHGIPASEAWSVMGILKEENKGLKERLGELENVIDDCLCLIGP</sequence>
<dbReference type="GeneID" id="37109467"/>
<dbReference type="EMBL" id="MSFK01000009">
    <property type="protein sequence ID" value="PWY91413.1"/>
    <property type="molecule type" value="Genomic_DNA"/>
</dbReference>
<evidence type="ECO:0000313" key="3">
    <source>
        <dbReference type="EMBL" id="PWY91413.1"/>
    </source>
</evidence>
<gene>
    <name evidence="3" type="ORF">BO94DRAFT_391414</name>
</gene>
<accession>A0A317WYG9</accession>
<dbReference type="Proteomes" id="UP000246702">
    <property type="component" value="Unassembled WGS sequence"/>
</dbReference>
<evidence type="ECO:0000313" key="4">
    <source>
        <dbReference type="Proteomes" id="UP000246702"/>
    </source>
</evidence>
<feature type="compositionally biased region" description="Pro residues" evidence="2">
    <location>
        <begin position="434"/>
        <end position="452"/>
    </location>
</feature>
<evidence type="ECO:0000256" key="1">
    <source>
        <dbReference type="SAM" id="Coils"/>
    </source>
</evidence>
<keyword evidence="4" id="KW-1185">Reference proteome</keyword>
<protein>
    <submittedName>
        <fullName evidence="3">Uncharacterized protein</fullName>
    </submittedName>
</protein>
<dbReference type="AlphaFoldDB" id="A0A317WYG9"/>
<feature type="compositionally biased region" description="Polar residues" evidence="2">
    <location>
        <begin position="400"/>
        <end position="428"/>
    </location>
</feature>
<name>A0A317WYG9_9EURO</name>
<proteinExistence type="predicted"/>
<organism evidence="3 4">
    <name type="scientific">Aspergillus sclerotioniger CBS 115572</name>
    <dbReference type="NCBI Taxonomy" id="1450535"/>
    <lineage>
        <taxon>Eukaryota</taxon>
        <taxon>Fungi</taxon>
        <taxon>Dikarya</taxon>
        <taxon>Ascomycota</taxon>
        <taxon>Pezizomycotina</taxon>
        <taxon>Eurotiomycetes</taxon>
        <taxon>Eurotiomycetidae</taxon>
        <taxon>Eurotiales</taxon>
        <taxon>Aspergillaceae</taxon>
        <taxon>Aspergillus</taxon>
        <taxon>Aspergillus subgen. Circumdati</taxon>
    </lineage>
</organism>
<reference evidence="3 4" key="1">
    <citation type="submission" date="2016-12" db="EMBL/GenBank/DDBJ databases">
        <title>The genomes of Aspergillus section Nigri reveals drivers in fungal speciation.</title>
        <authorList>
            <consortium name="DOE Joint Genome Institute"/>
            <person name="Vesth T.C."/>
            <person name="Nybo J."/>
            <person name="Theobald S."/>
            <person name="Brandl J."/>
            <person name="Frisvad J.C."/>
            <person name="Nielsen K.F."/>
            <person name="Lyhne E.K."/>
            <person name="Kogle M.E."/>
            <person name="Kuo A."/>
            <person name="Riley R."/>
            <person name="Clum A."/>
            <person name="Nolan M."/>
            <person name="Lipzen A."/>
            <person name="Salamov A."/>
            <person name="Henrissat B."/>
            <person name="Wiebenga A."/>
            <person name="De Vries R.P."/>
            <person name="Grigoriev I.V."/>
            <person name="Mortensen U.H."/>
            <person name="Andersen M.R."/>
            <person name="Baker S.E."/>
        </authorList>
    </citation>
    <scope>NUCLEOTIDE SEQUENCE [LARGE SCALE GENOMIC DNA]</scope>
    <source>
        <strain evidence="3 4">CBS 115572</strain>
    </source>
</reference>
<feature type="compositionally biased region" description="Polar residues" evidence="2">
    <location>
        <begin position="171"/>
        <end position="182"/>
    </location>
</feature>
<dbReference type="OrthoDB" id="5377009at2759"/>
<comment type="caution">
    <text evidence="3">The sequence shown here is derived from an EMBL/GenBank/DDBJ whole genome shotgun (WGS) entry which is preliminary data.</text>
</comment>
<feature type="compositionally biased region" description="Polar residues" evidence="2">
    <location>
        <begin position="107"/>
        <end position="117"/>
    </location>
</feature>
<feature type="region of interest" description="Disordered" evidence="2">
    <location>
        <begin position="1"/>
        <end position="117"/>
    </location>
</feature>
<feature type="compositionally biased region" description="Polar residues" evidence="2">
    <location>
        <begin position="367"/>
        <end position="378"/>
    </location>
</feature>
<feature type="compositionally biased region" description="Polar residues" evidence="2">
    <location>
        <begin position="39"/>
        <end position="59"/>
    </location>
</feature>
<evidence type="ECO:0000256" key="2">
    <source>
        <dbReference type="SAM" id="MobiDB-lite"/>
    </source>
</evidence>
<dbReference type="RefSeq" id="XP_025469141.1">
    <property type="nucleotide sequence ID" value="XM_025607324.1"/>
</dbReference>
<keyword evidence="1" id="KW-0175">Coiled coil</keyword>
<feature type="region of interest" description="Disordered" evidence="2">
    <location>
        <begin position="166"/>
        <end position="195"/>
    </location>
</feature>